<dbReference type="SUPFAM" id="SSF52540">
    <property type="entry name" value="P-loop containing nucleoside triphosphate hydrolases"/>
    <property type="match status" value="1"/>
</dbReference>
<dbReference type="InterPro" id="IPR041682">
    <property type="entry name" value="AAA_14"/>
</dbReference>
<protein>
    <recommendedName>
        <fullName evidence="1">AAA domain-containing protein</fullName>
    </recommendedName>
</protein>
<dbReference type="Pfam" id="PF13173">
    <property type="entry name" value="AAA_14"/>
    <property type="match status" value="1"/>
</dbReference>
<sequence>MKRDIYEKLLNWKQSELRKPLILKGARQVGKTYIIKEFARKEYDNIAYLNFEDDPALDSIFMHRFDKQKIISYLSVYANVTISPDSSLIVFDEIQASANALNALKYFKENANEYHVMAAGSLLGIKLAGQKSFPVGQVNFLNLYPMSFLEFLDALGKTYLRHLIEGKKNGFEPFPEPFHVELVELLKYYYFTGGMPEAVDTYFRTNSFANVRQIQKEIIDSYLLDFSKHAEKSDIIKISSIWHSMPVHLSKENKKFIFSAVRKSARARNYENALQWLIDAGILYKSYNVSTPKL</sequence>
<organism evidence="2">
    <name type="scientific">marine sediment metagenome</name>
    <dbReference type="NCBI Taxonomy" id="412755"/>
    <lineage>
        <taxon>unclassified sequences</taxon>
        <taxon>metagenomes</taxon>
        <taxon>ecological metagenomes</taxon>
    </lineage>
</organism>
<evidence type="ECO:0000313" key="2">
    <source>
        <dbReference type="EMBL" id="GAG78523.1"/>
    </source>
</evidence>
<name>X1B2R7_9ZZZZ</name>
<dbReference type="PANTHER" id="PTHR33295">
    <property type="entry name" value="ATPASE"/>
    <property type="match status" value="1"/>
</dbReference>
<dbReference type="PANTHER" id="PTHR33295:SF7">
    <property type="entry name" value="ATPASE"/>
    <property type="match status" value="1"/>
</dbReference>
<gene>
    <name evidence="2" type="ORF">S01H4_23512</name>
</gene>
<dbReference type="AlphaFoldDB" id="X1B2R7"/>
<accession>X1B2R7</accession>
<proteinExistence type="predicted"/>
<evidence type="ECO:0000259" key="1">
    <source>
        <dbReference type="Pfam" id="PF13173"/>
    </source>
</evidence>
<comment type="caution">
    <text evidence="2">The sequence shown here is derived from an EMBL/GenBank/DDBJ whole genome shotgun (WGS) entry which is preliminary data.</text>
</comment>
<feature type="domain" description="AAA" evidence="1">
    <location>
        <begin position="18"/>
        <end position="152"/>
    </location>
</feature>
<dbReference type="EMBL" id="BART01010920">
    <property type="protein sequence ID" value="GAG78523.1"/>
    <property type="molecule type" value="Genomic_DNA"/>
</dbReference>
<reference evidence="2" key="1">
    <citation type="journal article" date="2014" name="Front. Microbiol.">
        <title>High frequency of phylogenetically diverse reductive dehalogenase-homologous genes in deep subseafloor sedimentary metagenomes.</title>
        <authorList>
            <person name="Kawai M."/>
            <person name="Futagami T."/>
            <person name="Toyoda A."/>
            <person name="Takaki Y."/>
            <person name="Nishi S."/>
            <person name="Hori S."/>
            <person name="Arai W."/>
            <person name="Tsubouchi T."/>
            <person name="Morono Y."/>
            <person name="Uchiyama I."/>
            <person name="Ito T."/>
            <person name="Fujiyama A."/>
            <person name="Inagaki F."/>
            <person name="Takami H."/>
        </authorList>
    </citation>
    <scope>NUCLEOTIDE SEQUENCE</scope>
    <source>
        <strain evidence="2">Expedition CK06-06</strain>
    </source>
</reference>
<dbReference type="InterPro" id="IPR027417">
    <property type="entry name" value="P-loop_NTPase"/>
</dbReference>
<feature type="non-terminal residue" evidence="2">
    <location>
        <position position="294"/>
    </location>
</feature>